<evidence type="ECO:0000313" key="8">
    <source>
        <dbReference type="EMBL" id="MFC3195716.1"/>
    </source>
</evidence>
<dbReference type="Proteomes" id="UP001595533">
    <property type="component" value="Unassembled WGS sequence"/>
</dbReference>
<accession>A0ABV7JG98</accession>
<dbReference type="PANTHER" id="PTHR33452:SF1">
    <property type="entry name" value="INNER MEMBRANE PROTEIN YPHA-RELATED"/>
    <property type="match status" value="1"/>
</dbReference>
<dbReference type="InterPro" id="IPR051907">
    <property type="entry name" value="DoxX-like_oxidoreductase"/>
</dbReference>
<gene>
    <name evidence="8" type="ORF">ACFODZ_15785</name>
</gene>
<comment type="caution">
    <text evidence="8">The sequence shown here is derived from an EMBL/GenBank/DDBJ whole genome shotgun (WGS) entry which is preliminary data.</text>
</comment>
<dbReference type="Pfam" id="PF07681">
    <property type="entry name" value="DoxX"/>
    <property type="match status" value="1"/>
</dbReference>
<evidence type="ECO:0000256" key="1">
    <source>
        <dbReference type="ARBA" id="ARBA00004651"/>
    </source>
</evidence>
<organism evidence="8 9">
    <name type="scientific">Marinicella sediminis</name>
    <dbReference type="NCBI Taxonomy" id="1792834"/>
    <lineage>
        <taxon>Bacteria</taxon>
        <taxon>Pseudomonadati</taxon>
        <taxon>Pseudomonadota</taxon>
        <taxon>Gammaproteobacteria</taxon>
        <taxon>Lysobacterales</taxon>
        <taxon>Marinicellaceae</taxon>
        <taxon>Marinicella</taxon>
    </lineage>
</organism>
<reference evidence="9" key="1">
    <citation type="journal article" date="2019" name="Int. J. Syst. Evol. Microbiol.">
        <title>The Global Catalogue of Microorganisms (GCM) 10K type strain sequencing project: providing services to taxonomists for standard genome sequencing and annotation.</title>
        <authorList>
            <consortium name="The Broad Institute Genomics Platform"/>
            <consortium name="The Broad Institute Genome Sequencing Center for Infectious Disease"/>
            <person name="Wu L."/>
            <person name="Ma J."/>
        </authorList>
    </citation>
    <scope>NUCLEOTIDE SEQUENCE [LARGE SCALE GENOMIC DNA]</scope>
    <source>
        <strain evidence="9">KCTC 42953</strain>
    </source>
</reference>
<dbReference type="EMBL" id="JBHRTS010000010">
    <property type="protein sequence ID" value="MFC3195716.1"/>
    <property type="molecule type" value="Genomic_DNA"/>
</dbReference>
<evidence type="ECO:0000256" key="2">
    <source>
        <dbReference type="ARBA" id="ARBA00006679"/>
    </source>
</evidence>
<comment type="similarity">
    <text evidence="2">Belongs to the DoxX family.</text>
</comment>
<feature type="transmembrane region" description="Helical" evidence="7">
    <location>
        <begin position="43"/>
        <end position="64"/>
    </location>
</feature>
<evidence type="ECO:0000256" key="6">
    <source>
        <dbReference type="ARBA" id="ARBA00023136"/>
    </source>
</evidence>
<feature type="transmembrane region" description="Helical" evidence="7">
    <location>
        <begin position="102"/>
        <end position="122"/>
    </location>
</feature>
<evidence type="ECO:0000256" key="5">
    <source>
        <dbReference type="ARBA" id="ARBA00022989"/>
    </source>
</evidence>
<dbReference type="PANTHER" id="PTHR33452">
    <property type="entry name" value="OXIDOREDUCTASE CATD-RELATED"/>
    <property type="match status" value="1"/>
</dbReference>
<protein>
    <submittedName>
        <fullName evidence="8">DoxX family protein</fullName>
    </submittedName>
</protein>
<keyword evidence="6 7" id="KW-0472">Membrane</keyword>
<feature type="transmembrane region" description="Helical" evidence="7">
    <location>
        <begin position="71"/>
        <end position="90"/>
    </location>
</feature>
<keyword evidence="5 7" id="KW-1133">Transmembrane helix</keyword>
<keyword evidence="9" id="KW-1185">Reference proteome</keyword>
<sequence>MQLIQTFSPLLGRVFISLIFIVAGIGKITAYSGTAGYMDSVGIPGILLPLVILTEIGGGVAVLLGFKTRLVAFLLAGFCVLSALIFHLDFNDQMQSLMFMKNIAIAGGFLFLVANGPGYYALDNRFTAR</sequence>
<proteinExistence type="inferred from homology"/>
<dbReference type="RefSeq" id="WP_077412501.1">
    <property type="nucleotide sequence ID" value="NZ_JBHRTS010000010.1"/>
</dbReference>
<keyword evidence="3" id="KW-1003">Cell membrane</keyword>
<dbReference type="InterPro" id="IPR032808">
    <property type="entry name" value="DoxX"/>
</dbReference>
<evidence type="ECO:0000313" key="9">
    <source>
        <dbReference type="Proteomes" id="UP001595533"/>
    </source>
</evidence>
<name>A0ABV7JG98_9GAMM</name>
<feature type="transmembrane region" description="Helical" evidence="7">
    <location>
        <begin position="12"/>
        <end position="31"/>
    </location>
</feature>
<evidence type="ECO:0000256" key="4">
    <source>
        <dbReference type="ARBA" id="ARBA00022692"/>
    </source>
</evidence>
<keyword evidence="4 7" id="KW-0812">Transmembrane</keyword>
<evidence type="ECO:0000256" key="3">
    <source>
        <dbReference type="ARBA" id="ARBA00022475"/>
    </source>
</evidence>
<comment type="subcellular location">
    <subcellularLocation>
        <location evidence="1">Cell membrane</location>
        <topology evidence="1">Multi-pass membrane protein</topology>
    </subcellularLocation>
</comment>
<evidence type="ECO:0000256" key="7">
    <source>
        <dbReference type="SAM" id="Phobius"/>
    </source>
</evidence>